<feature type="compositionally biased region" description="Polar residues" evidence="1">
    <location>
        <begin position="16"/>
        <end position="26"/>
    </location>
</feature>
<evidence type="ECO:0000313" key="3">
    <source>
        <dbReference type="Proteomes" id="UP000005239"/>
    </source>
</evidence>
<dbReference type="EnsemblMetazoa" id="PPA29725.1">
    <property type="protein sequence ID" value="PPA29725.1"/>
    <property type="gene ID" value="WBGene00202594"/>
</dbReference>
<organism evidence="2 3">
    <name type="scientific">Pristionchus pacificus</name>
    <name type="common">Parasitic nematode worm</name>
    <dbReference type="NCBI Taxonomy" id="54126"/>
    <lineage>
        <taxon>Eukaryota</taxon>
        <taxon>Metazoa</taxon>
        <taxon>Ecdysozoa</taxon>
        <taxon>Nematoda</taxon>
        <taxon>Chromadorea</taxon>
        <taxon>Rhabditida</taxon>
        <taxon>Rhabditina</taxon>
        <taxon>Diplogasteromorpha</taxon>
        <taxon>Diplogasteroidea</taxon>
        <taxon>Neodiplogasteridae</taxon>
        <taxon>Pristionchus</taxon>
    </lineage>
</organism>
<protein>
    <submittedName>
        <fullName evidence="2">Uncharacterized protein</fullName>
    </submittedName>
</protein>
<keyword evidence="3" id="KW-1185">Reference proteome</keyword>
<reference evidence="2" key="2">
    <citation type="submission" date="2022-06" db="UniProtKB">
        <authorList>
            <consortium name="EnsemblMetazoa"/>
        </authorList>
    </citation>
    <scope>IDENTIFICATION</scope>
    <source>
        <strain evidence="2">PS312</strain>
    </source>
</reference>
<sequence>MDECDRYLDSKELTDEISSTQSNGSVDPTEPTLPEDAGLEPQHIAYPGPPPDFRAFLHNDISGLGLFYPLRPARHLTLDGISTEFINDDVSQSHISAFRRMYEEVLIEMHMTPSDLQRFMDVYVQYLRDFLIKRRAFPIEAEHEWRRTQVRMQQRILQWTKEKVNWMKQHTHIQQKPADVHTEGRLPLYMRKGREE</sequence>
<name>A0A2A6B2Z4_PRIPA</name>
<accession>A0A2A6B2Z4</accession>
<dbReference type="AlphaFoldDB" id="A0A2A6B2Z4"/>
<evidence type="ECO:0000256" key="1">
    <source>
        <dbReference type="SAM" id="MobiDB-lite"/>
    </source>
</evidence>
<gene>
    <name evidence="2" type="primary">WBGene00202594</name>
</gene>
<dbReference type="Proteomes" id="UP000005239">
    <property type="component" value="Unassembled WGS sequence"/>
</dbReference>
<reference evidence="3" key="1">
    <citation type="journal article" date="2008" name="Nat. Genet.">
        <title>The Pristionchus pacificus genome provides a unique perspective on nematode lifestyle and parasitism.</title>
        <authorList>
            <person name="Dieterich C."/>
            <person name="Clifton S.W."/>
            <person name="Schuster L.N."/>
            <person name="Chinwalla A."/>
            <person name="Delehaunty K."/>
            <person name="Dinkelacker I."/>
            <person name="Fulton L."/>
            <person name="Fulton R."/>
            <person name="Godfrey J."/>
            <person name="Minx P."/>
            <person name="Mitreva M."/>
            <person name="Roeseler W."/>
            <person name="Tian H."/>
            <person name="Witte H."/>
            <person name="Yang S.P."/>
            <person name="Wilson R.K."/>
            <person name="Sommer R.J."/>
        </authorList>
    </citation>
    <scope>NUCLEOTIDE SEQUENCE [LARGE SCALE GENOMIC DNA]</scope>
    <source>
        <strain evidence="3">PS312</strain>
    </source>
</reference>
<proteinExistence type="predicted"/>
<evidence type="ECO:0000313" key="2">
    <source>
        <dbReference type="EnsemblMetazoa" id="PPA29725.1"/>
    </source>
</evidence>
<feature type="region of interest" description="Disordered" evidence="1">
    <location>
        <begin position="1"/>
        <end position="45"/>
    </location>
</feature>
<feature type="compositionally biased region" description="Basic and acidic residues" evidence="1">
    <location>
        <begin position="1"/>
        <end position="14"/>
    </location>
</feature>
<accession>A0A8R1YKB5</accession>